<feature type="domain" description="ABC transporter" evidence="5">
    <location>
        <begin position="109"/>
        <end position="327"/>
    </location>
</feature>
<dbReference type="PROSITE" id="PS00211">
    <property type="entry name" value="ABC_TRANSPORTER_1"/>
    <property type="match status" value="1"/>
</dbReference>
<evidence type="ECO:0000313" key="7">
    <source>
        <dbReference type="Proteomes" id="UP000235739"/>
    </source>
</evidence>
<proteinExistence type="inferred from homology"/>
<dbReference type="Pfam" id="PF00005">
    <property type="entry name" value="ABC_tran"/>
    <property type="match status" value="1"/>
</dbReference>
<dbReference type="GO" id="GO:0016020">
    <property type="term" value="C:membrane"/>
    <property type="evidence" value="ECO:0007669"/>
    <property type="project" value="InterPro"/>
</dbReference>
<comment type="caution">
    <text evidence="6">The sequence shown here is derived from an EMBL/GenBank/DDBJ whole genome shotgun (WGS) entry which is preliminary data.</text>
</comment>
<keyword evidence="3" id="KW-0547">Nucleotide-binding</keyword>
<evidence type="ECO:0000256" key="2">
    <source>
        <dbReference type="ARBA" id="ARBA00022448"/>
    </source>
</evidence>
<dbReference type="InterPro" id="IPR015860">
    <property type="entry name" value="ABC_transpr_TagH-like"/>
</dbReference>
<gene>
    <name evidence="6" type="ORF">CIK84_06055</name>
</gene>
<evidence type="ECO:0000259" key="5">
    <source>
        <dbReference type="PROSITE" id="PS50893"/>
    </source>
</evidence>
<evidence type="ECO:0000256" key="1">
    <source>
        <dbReference type="ARBA" id="ARBA00005417"/>
    </source>
</evidence>
<dbReference type="EMBL" id="PNQX01000001">
    <property type="protein sequence ID" value="PMQ21134.1"/>
    <property type="molecule type" value="Genomic_DNA"/>
</dbReference>
<dbReference type="PANTHER" id="PTHR46743">
    <property type="entry name" value="TEICHOIC ACIDS EXPORT ATP-BINDING PROTEIN TAGH"/>
    <property type="match status" value="1"/>
</dbReference>
<dbReference type="SMART" id="SM00382">
    <property type="entry name" value="AAA"/>
    <property type="match status" value="1"/>
</dbReference>
<dbReference type="InterPro" id="IPR050683">
    <property type="entry name" value="Bact_Polysacc_Export_ATP-bd"/>
</dbReference>
<dbReference type="PANTHER" id="PTHR46743:SF2">
    <property type="entry name" value="TEICHOIC ACIDS EXPORT ATP-BINDING PROTEIN TAGH"/>
    <property type="match status" value="1"/>
</dbReference>
<keyword evidence="2" id="KW-0813">Transport</keyword>
<dbReference type="AlphaFoldDB" id="A0A2N7S4S8"/>
<dbReference type="InterPro" id="IPR027417">
    <property type="entry name" value="P-loop_NTPase"/>
</dbReference>
<dbReference type="GO" id="GO:0005524">
    <property type="term" value="F:ATP binding"/>
    <property type="evidence" value="ECO:0007669"/>
    <property type="project" value="UniProtKB-KW"/>
</dbReference>
<dbReference type="GO" id="GO:0016887">
    <property type="term" value="F:ATP hydrolysis activity"/>
    <property type="evidence" value="ECO:0007669"/>
    <property type="project" value="InterPro"/>
</dbReference>
<dbReference type="CDD" id="cd03220">
    <property type="entry name" value="ABC_KpsT_Wzt"/>
    <property type="match status" value="1"/>
</dbReference>
<dbReference type="InterPro" id="IPR003593">
    <property type="entry name" value="AAA+_ATPase"/>
</dbReference>
<dbReference type="Proteomes" id="UP000235739">
    <property type="component" value="Unassembled WGS sequence"/>
</dbReference>
<dbReference type="GO" id="GO:0140359">
    <property type="term" value="F:ABC-type transporter activity"/>
    <property type="evidence" value="ECO:0007669"/>
    <property type="project" value="InterPro"/>
</dbReference>
<dbReference type="Gene3D" id="3.40.50.300">
    <property type="entry name" value="P-loop containing nucleotide triphosphate hydrolases"/>
    <property type="match status" value="1"/>
</dbReference>
<name>A0A2N7S4S8_9MICC</name>
<keyword evidence="4 6" id="KW-0067">ATP-binding</keyword>
<comment type="similarity">
    <text evidence="1">Belongs to the ABC transporter superfamily.</text>
</comment>
<dbReference type="PROSITE" id="PS50893">
    <property type="entry name" value="ABC_TRANSPORTER_2"/>
    <property type="match status" value="1"/>
</dbReference>
<dbReference type="SUPFAM" id="SSF52540">
    <property type="entry name" value="P-loop containing nucleoside triphosphate hydrolases"/>
    <property type="match status" value="1"/>
</dbReference>
<sequence length="327" mass="35910">MIHGLGGYLLHGLLSRCLWDYFISGRQRSVTAVRISFDDLINPELHPDYEPAPIFSDDTSFIDVVKPEEIKNSQLQVDESRQPVVIVDNLHVKYEVFSSGKAVGNAGARRLLQPKLKGVRTVHALKGITFVAYENESIGVIGSNGSGKSTLLKAITGLTPPSSGAVYARSRPSLLGVGAALIPDLSGDKNITLGGLALGYSREQVEEMRTDITHFAELQEFIDLPMRTYSSGMSARLKFAIAASKKHDILIVDEALAVGDAKFKKRSEAKIREIRDSAGTIFNVSHSMGSIRETCNRVIWIEKGVQMMDGDPDTVIKEYQKHLKAKK</sequence>
<reference evidence="6 7" key="1">
    <citation type="journal article" date="2017" name="Elife">
        <title>Extensive horizontal gene transfer in cheese-associated bacteria.</title>
        <authorList>
            <person name="Bonham K.S."/>
            <person name="Wolfe B.E."/>
            <person name="Dutton R.J."/>
        </authorList>
    </citation>
    <scope>NUCLEOTIDE SEQUENCE [LARGE SCALE GENOMIC DNA]</scope>
    <source>
        <strain evidence="6 7">JB182</strain>
    </source>
</reference>
<evidence type="ECO:0000256" key="3">
    <source>
        <dbReference type="ARBA" id="ARBA00022741"/>
    </source>
</evidence>
<evidence type="ECO:0000256" key="4">
    <source>
        <dbReference type="ARBA" id="ARBA00022840"/>
    </source>
</evidence>
<dbReference type="InterPro" id="IPR003439">
    <property type="entry name" value="ABC_transporter-like_ATP-bd"/>
</dbReference>
<dbReference type="InterPro" id="IPR017871">
    <property type="entry name" value="ABC_transporter-like_CS"/>
</dbReference>
<organism evidence="6 7">
    <name type="scientific">Glutamicibacter arilaitensis</name>
    <dbReference type="NCBI Taxonomy" id="256701"/>
    <lineage>
        <taxon>Bacteria</taxon>
        <taxon>Bacillati</taxon>
        <taxon>Actinomycetota</taxon>
        <taxon>Actinomycetes</taxon>
        <taxon>Micrococcales</taxon>
        <taxon>Micrococcaceae</taxon>
        <taxon>Glutamicibacter</taxon>
    </lineage>
</organism>
<evidence type="ECO:0000313" key="6">
    <source>
        <dbReference type="EMBL" id="PMQ21134.1"/>
    </source>
</evidence>
<accession>A0A2N7S4S8</accession>
<protein>
    <submittedName>
        <fullName evidence="6">Teichoic acid ABC transporter ATP-binding protein</fullName>
    </submittedName>
</protein>